<name>E6PFQ9_9ZZZZ</name>
<protein>
    <submittedName>
        <fullName evidence="2">Amidase</fullName>
    </submittedName>
</protein>
<dbReference type="AlphaFoldDB" id="E6PFQ9"/>
<dbReference type="Pfam" id="PF01425">
    <property type="entry name" value="Amidase"/>
    <property type="match status" value="1"/>
</dbReference>
<dbReference type="SUPFAM" id="SSF75304">
    <property type="entry name" value="Amidase signature (AS) enzymes"/>
    <property type="match status" value="1"/>
</dbReference>
<gene>
    <name evidence="2" type="ORF">CARN1_1313</name>
</gene>
<proteinExistence type="predicted"/>
<dbReference type="EMBL" id="CABL01000008">
    <property type="protein sequence ID" value="CBH75296.1"/>
    <property type="molecule type" value="Genomic_DNA"/>
</dbReference>
<sequence length="464" mass="49283">MNEIDLAFSDAVTLGRDIARKRISSLELTKLYLARLERYGARFGAVVTILHERALREAKAADRALARGDRKSPLHGVPYGVKDLLAAVGAPTTWGAAPYRDRSFDFDGAVVEKLHAAGAVLVAKLAMVELAGAFGYNGADASFTGPGRTPWNREYWSGGSSSGPGAAVAAGLVGFAIGSETNGSILTPSAMCGVSGLRPTFGRVSRYGAMALMWSSDKLGPMARSARDTLAILRIVAGSDPRDDSTRAEPMFAPKKKPRVAVIVGARKQTQAAVVKNFDDSLAAIADAVTIADEVKLPDLPYGATIGALLNGESAAAFRGLIESGKARELQSPDDRIGGYVQYETRAVDYVDAMRRRREIVDAVGKTIAPYDALLFPTLPTVAYPIGTPFDKVYPDAPGAVDPVTPGNLCGLPSMSVPNGFGEHHLPTGFGMMANPWRERELVALAAHFQARTAFHTMRPPGVE</sequence>
<accession>E6PFQ9</accession>
<organism evidence="2">
    <name type="scientific">mine drainage metagenome</name>
    <dbReference type="NCBI Taxonomy" id="410659"/>
    <lineage>
        <taxon>unclassified sequences</taxon>
        <taxon>metagenomes</taxon>
        <taxon>ecological metagenomes</taxon>
    </lineage>
</organism>
<comment type="caution">
    <text evidence="2">The sequence shown here is derived from an EMBL/GenBank/DDBJ whole genome shotgun (WGS) entry which is preliminary data.</text>
</comment>
<dbReference type="GO" id="GO:0050567">
    <property type="term" value="F:glutaminyl-tRNA synthase (glutamine-hydrolyzing) activity"/>
    <property type="evidence" value="ECO:0007669"/>
    <property type="project" value="TreeGrafter"/>
</dbReference>
<dbReference type="PANTHER" id="PTHR11895:SF73">
    <property type="entry name" value="AMIDASE FAMILY PROTEIN"/>
    <property type="match status" value="1"/>
</dbReference>
<feature type="domain" description="Amidase" evidence="1">
    <location>
        <begin position="27"/>
        <end position="442"/>
    </location>
</feature>
<dbReference type="InterPro" id="IPR023631">
    <property type="entry name" value="Amidase_dom"/>
</dbReference>
<evidence type="ECO:0000259" key="1">
    <source>
        <dbReference type="Pfam" id="PF01425"/>
    </source>
</evidence>
<dbReference type="Gene3D" id="3.90.1300.10">
    <property type="entry name" value="Amidase signature (AS) domain"/>
    <property type="match status" value="1"/>
</dbReference>
<dbReference type="InterPro" id="IPR000120">
    <property type="entry name" value="Amidase"/>
</dbReference>
<evidence type="ECO:0000313" key="2">
    <source>
        <dbReference type="EMBL" id="CBH75296.1"/>
    </source>
</evidence>
<dbReference type="InterPro" id="IPR036928">
    <property type="entry name" value="AS_sf"/>
</dbReference>
<dbReference type="PANTHER" id="PTHR11895">
    <property type="entry name" value="TRANSAMIDASE"/>
    <property type="match status" value="1"/>
</dbReference>
<reference evidence="2" key="1">
    <citation type="submission" date="2009-10" db="EMBL/GenBank/DDBJ databases">
        <title>Diversity of trophic interactions inside an arsenic-rich microbial ecosystem.</title>
        <authorList>
            <person name="Bertin P.N."/>
            <person name="Heinrich-Salmeron A."/>
            <person name="Pelletier E."/>
            <person name="Goulhen-Chollet F."/>
            <person name="Arsene-Ploetze F."/>
            <person name="Gallien S."/>
            <person name="Calteau A."/>
            <person name="Vallenet D."/>
            <person name="Casiot C."/>
            <person name="Chane-Woon-Ming B."/>
            <person name="Giloteaux L."/>
            <person name="Barakat M."/>
            <person name="Bonnefoy V."/>
            <person name="Bruneel O."/>
            <person name="Chandler M."/>
            <person name="Cleiss J."/>
            <person name="Duran R."/>
            <person name="Elbaz-Poulichet F."/>
            <person name="Fonknechten N."/>
            <person name="Lauga B."/>
            <person name="Mornico D."/>
            <person name="Ortet P."/>
            <person name="Schaeffer C."/>
            <person name="Siguier P."/>
            <person name="Alexander Thil Smith A."/>
            <person name="Van Dorsselaer A."/>
            <person name="Weissenbach J."/>
            <person name="Medigue C."/>
            <person name="Le Paslier D."/>
        </authorList>
    </citation>
    <scope>NUCLEOTIDE SEQUENCE</scope>
</reference>